<dbReference type="AlphaFoldDB" id="A0A803P557"/>
<accession>A0A803P557</accession>
<name>A0A803P557_CANSA</name>
<sequence length="111" mass="12830">MSPGQSINSYLLMMNLKFQKVNLLGIDLSKEQWVQFTLNSLPSEYNGFFVSYMINKFYSSDIDKLDAELRAYERTLPLARRASSSIAEKGKGKLKKLRMIPTIMLLLRVQF</sequence>
<reference evidence="2" key="2">
    <citation type="submission" date="2021-03" db="UniProtKB">
        <authorList>
            <consortium name="EnsemblPlants"/>
        </authorList>
    </citation>
    <scope>IDENTIFICATION</scope>
</reference>
<evidence type="ECO:0000313" key="3">
    <source>
        <dbReference type="Proteomes" id="UP000596661"/>
    </source>
</evidence>
<proteinExistence type="predicted"/>
<organism evidence="2 3">
    <name type="scientific">Cannabis sativa</name>
    <name type="common">Hemp</name>
    <name type="synonym">Marijuana</name>
    <dbReference type="NCBI Taxonomy" id="3483"/>
    <lineage>
        <taxon>Eukaryota</taxon>
        <taxon>Viridiplantae</taxon>
        <taxon>Streptophyta</taxon>
        <taxon>Embryophyta</taxon>
        <taxon>Tracheophyta</taxon>
        <taxon>Spermatophyta</taxon>
        <taxon>Magnoliopsida</taxon>
        <taxon>eudicotyledons</taxon>
        <taxon>Gunneridae</taxon>
        <taxon>Pentapetalae</taxon>
        <taxon>rosids</taxon>
        <taxon>fabids</taxon>
        <taxon>Rosales</taxon>
        <taxon>Cannabaceae</taxon>
        <taxon>Cannabis</taxon>
    </lineage>
</organism>
<dbReference type="EMBL" id="UZAU01000301">
    <property type="status" value="NOT_ANNOTATED_CDS"/>
    <property type="molecule type" value="Genomic_DNA"/>
</dbReference>
<keyword evidence="1" id="KW-0175">Coiled coil</keyword>
<dbReference type="Proteomes" id="UP000596661">
    <property type="component" value="Chromosome 3"/>
</dbReference>
<evidence type="ECO:0000313" key="2">
    <source>
        <dbReference type="EnsemblPlants" id="cds.evm.model.03.1403"/>
    </source>
</evidence>
<evidence type="ECO:0000256" key="1">
    <source>
        <dbReference type="SAM" id="Coils"/>
    </source>
</evidence>
<dbReference type="Gramene" id="evm.model.03.1403">
    <property type="protein sequence ID" value="cds.evm.model.03.1403"/>
    <property type="gene ID" value="evm.TU.03.1403"/>
</dbReference>
<protein>
    <submittedName>
        <fullName evidence="2">Uncharacterized protein</fullName>
    </submittedName>
</protein>
<keyword evidence="3" id="KW-1185">Reference proteome</keyword>
<dbReference type="EnsemblPlants" id="evm.model.03.1403">
    <property type="protein sequence ID" value="cds.evm.model.03.1403"/>
    <property type="gene ID" value="evm.TU.03.1403"/>
</dbReference>
<feature type="coiled-coil region" evidence="1">
    <location>
        <begin position="55"/>
        <end position="82"/>
    </location>
</feature>
<reference evidence="2" key="1">
    <citation type="submission" date="2018-11" db="EMBL/GenBank/DDBJ databases">
        <authorList>
            <person name="Grassa J C."/>
        </authorList>
    </citation>
    <scope>NUCLEOTIDE SEQUENCE [LARGE SCALE GENOMIC DNA]</scope>
</reference>